<keyword evidence="3" id="KW-1185">Reference proteome</keyword>
<sequence length="150" mass="16289">MSGLSSLNTEMSSQLIMQRQPLVRVSVSPLPPEPVRSRNPALHHRLARSLLGREGAKRRLRGAAAEGEKGEAQEPRGRGGYCGGAAAHAAEARSPQLEEDARVTRHALKRGERGRPTPRSSRLLLRHPPMRRCLHPKGSRAAGRGLLLPG</sequence>
<feature type="compositionally biased region" description="Basic and acidic residues" evidence="1">
    <location>
        <begin position="99"/>
        <end position="115"/>
    </location>
</feature>
<dbReference type="Proteomes" id="UP000827986">
    <property type="component" value="Unassembled WGS sequence"/>
</dbReference>
<evidence type="ECO:0000313" key="3">
    <source>
        <dbReference type="Proteomes" id="UP000827986"/>
    </source>
</evidence>
<protein>
    <submittedName>
        <fullName evidence="2">Uncharacterized protein</fullName>
    </submittedName>
</protein>
<name>A0A9D3WR07_9SAUR</name>
<accession>A0A9D3WR07</accession>
<organism evidence="2 3">
    <name type="scientific">Mauremys mutica</name>
    <name type="common">yellowpond turtle</name>
    <dbReference type="NCBI Taxonomy" id="74926"/>
    <lineage>
        <taxon>Eukaryota</taxon>
        <taxon>Metazoa</taxon>
        <taxon>Chordata</taxon>
        <taxon>Craniata</taxon>
        <taxon>Vertebrata</taxon>
        <taxon>Euteleostomi</taxon>
        <taxon>Archelosauria</taxon>
        <taxon>Testudinata</taxon>
        <taxon>Testudines</taxon>
        <taxon>Cryptodira</taxon>
        <taxon>Durocryptodira</taxon>
        <taxon>Testudinoidea</taxon>
        <taxon>Geoemydidae</taxon>
        <taxon>Geoemydinae</taxon>
        <taxon>Mauremys</taxon>
    </lineage>
</organism>
<reference evidence="2" key="1">
    <citation type="submission" date="2021-09" db="EMBL/GenBank/DDBJ databases">
        <title>The genome of Mauremys mutica provides insights into the evolution of semi-aquatic lifestyle.</title>
        <authorList>
            <person name="Gong S."/>
            <person name="Gao Y."/>
        </authorList>
    </citation>
    <scope>NUCLEOTIDE SEQUENCE</scope>
    <source>
        <strain evidence="2">MM-2020</strain>
        <tissue evidence="2">Muscle</tissue>
    </source>
</reference>
<feature type="region of interest" description="Disordered" evidence="1">
    <location>
        <begin position="29"/>
        <end position="150"/>
    </location>
</feature>
<evidence type="ECO:0000256" key="1">
    <source>
        <dbReference type="SAM" id="MobiDB-lite"/>
    </source>
</evidence>
<dbReference type="AlphaFoldDB" id="A0A9D3WR07"/>
<proteinExistence type="predicted"/>
<dbReference type="EMBL" id="JAHDVG010000488">
    <property type="protein sequence ID" value="KAH1165070.1"/>
    <property type="molecule type" value="Genomic_DNA"/>
</dbReference>
<feature type="compositionally biased region" description="Basic residues" evidence="1">
    <location>
        <begin position="124"/>
        <end position="138"/>
    </location>
</feature>
<comment type="caution">
    <text evidence="2">The sequence shown here is derived from an EMBL/GenBank/DDBJ whole genome shotgun (WGS) entry which is preliminary data.</text>
</comment>
<evidence type="ECO:0000313" key="2">
    <source>
        <dbReference type="EMBL" id="KAH1165070.1"/>
    </source>
</evidence>
<feature type="compositionally biased region" description="Low complexity" evidence="1">
    <location>
        <begin position="84"/>
        <end position="93"/>
    </location>
</feature>
<feature type="compositionally biased region" description="Basic and acidic residues" evidence="1">
    <location>
        <begin position="66"/>
        <end position="77"/>
    </location>
</feature>
<gene>
    <name evidence="2" type="ORF">KIL84_022629</name>
</gene>